<feature type="compositionally biased region" description="Basic residues" evidence="1">
    <location>
        <begin position="68"/>
        <end position="82"/>
    </location>
</feature>
<feature type="compositionally biased region" description="Low complexity" evidence="1">
    <location>
        <begin position="106"/>
        <end position="116"/>
    </location>
</feature>
<dbReference type="EMBL" id="JAHHUM010000867">
    <property type="protein sequence ID" value="KAK5616998.1"/>
    <property type="molecule type" value="Genomic_DNA"/>
</dbReference>
<keyword evidence="3" id="KW-1185">Reference proteome</keyword>
<feature type="region of interest" description="Disordered" evidence="1">
    <location>
        <begin position="1"/>
        <end position="167"/>
    </location>
</feature>
<name>A0AAV9S7E3_9TELE</name>
<organism evidence="2 3">
    <name type="scientific">Crenichthys baileyi</name>
    <name type="common">White River springfish</name>
    <dbReference type="NCBI Taxonomy" id="28760"/>
    <lineage>
        <taxon>Eukaryota</taxon>
        <taxon>Metazoa</taxon>
        <taxon>Chordata</taxon>
        <taxon>Craniata</taxon>
        <taxon>Vertebrata</taxon>
        <taxon>Euteleostomi</taxon>
        <taxon>Actinopterygii</taxon>
        <taxon>Neopterygii</taxon>
        <taxon>Teleostei</taxon>
        <taxon>Neoteleostei</taxon>
        <taxon>Acanthomorphata</taxon>
        <taxon>Ovalentaria</taxon>
        <taxon>Atherinomorphae</taxon>
        <taxon>Cyprinodontiformes</taxon>
        <taxon>Goodeidae</taxon>
        <taxon>Crenichthys</taxon>
    </lineage>
</organism>
<protein>
    <submittedName>
        <fullName evidence="2">Uncharacterized protein</fullName>
    </submittedName>
</protein>
<gene>
    <name evidence="2" type="ORF">CRENBAI_005475</name>
</gene>
<dbReference type="Proteomes" id="UP001311232">
    <property type="component" value="Unassembled WGS sequence"/>
</dbReference>
<reference evidence="2 3" key="1">
    <citation type="submission" date="2021-06" db="EMBL/GenBank/DDBJ databases">
        <authorList>
            <person name="Palmer J.M."/>
        </authorList>
    </citation>
    <scope>NUCLEOTIDE SEQUENCE [LARGE SCALE GENOMIC DNA]</scope>
    <source>
        <strain evidence="2 3">MEX-2019</strain>
        <tissue evidence="2">Muscle</tissue>
    </source>
</reference>
<accession>A0AAV9S7E3</accession>
<evidence type="ECO:0000256" key="1">
    <source>
        <dbReference type="SAM" id="MobiDB-lite"/>
    </source>
</evidence>
<feature type="compositionally biased region" description="Low complexity" evidence="1">
    <location>
        <begin position="33"/>
        <end position="42"/>
    </location>
</feature>
<proteinExistence type="predicted"/>
<sequence>MLVTTHQKRGPPCFTPDPPTTTTTSHPPPRSPNHPASASASSPNPPAPPITMFRQRRETQAHSPSTRLGHRKATARTAKRLHPSQDTEPTSRPPHILPHIRRDMVKTNNPKNTPPTWNHPADKQTPPKYKAEKPDATAKPSDARPASHMTPRAAPHRTTTPPPQHAI</sequence>
<evidence type="ECO:0000313" key="2">
    <source>
        <dbReference type="EMBL" id="KAK5616998.1"/>
    </source>
</evidence>
<dbReference type="PRINTS" id="PR01217">
    <property type="entry name" value="PRICHEXTENSN"/>
</dbReference>
<dbReference type="AlphaFoldDB" id="A0AAV9S7E3"/>
<feature type="compositionally biased region" description="Low complexity" evidence="1">
    <location>
        <begin position="150"/>
        <end position="159"/>
    </location>
</feature>
<evidence type="ECO:0000313" key="3">
    <source>
        <dbReference type="Proteomes" id="UP001311232"/>
    </source>
</evidence>
<comment type="caution">
    <text evidence="2">The sequence shown here is derived from an EMBL/GenBank/DDBJ whole genome shotgun (WGS) entry which is preliminary data.</text>
</comment>